<organism evidence="7 8">
    <name type="scientific">Rhodovibrio salinarum</name>
    <dbReference type="NCBI Taxonomy" id="1087"/>
    <lineage>
        <taxon>Bacteria</taxon>
        <taxon>Pseudomonadati</taxon>
        <taxon>Pseudomonadota</taxon>
        <taxon>Alphaproteobacteria</taxon>
        <taxon>Rhodospirillales</taxon>
        <taxon>Rhodovibrionaceae</taxon>
        <taxon>Rhodovibrio</taxon>
    </lineage>
</organism>
<evidence type="ECO:0000313" key="7">
    <source>
        <dbReference type="EMBL" id="MBK1698610.1"/>
    </source>
</evidence>
<evidence type="ECO:0000259" key="5">
    <source>
        <dbReference type="PROSITE" id="PS50042"/>
    </source>
</evidence>
<keyword evidence="3" id="KW-0804">Transcription</keyword>
<keyword evidence="1" id="KW-0805">Transcription regulation</keyword>
<dbReference type="Gene3D" id="1.10.10.10">
    <property type="entry name" value="Winged helix-like DNA-binding domain superfamily/Winged helix DNA-binding domain"/>
    <property type="match status" value="1"/>
</dbReference>
<feature type="region of interest" description="Disordered" evidence="4">
    <location>
        <begin position="20"/>
        <end position="42"/>
    </location>
</feature>
<sequence length="268" mass="29491">MQSVGSGACTVPIVRRTLPSEWTDHATEGESPAVSGQQEGRDRSLARVEIFRDLQDADRRRVEDRCRWRTYAPQETVIAREQDSHEVHFVIWGRVRVLDYAASGREVAFDDIGPGGTVGELAAIDGGMRSASVVAVQRTLTAALDQRSFLNMLAEHPEVSLATMRRLTRMVRQASERIMDLSALGANNRVHAEILRLARQAAGPDAEIARLSPIPVHSEVASRVSTTRETVARVFSDLTREGVLHKERNVLVVDDIPALADLVASVRG</sequence>
<proteinExistence type="predicted"/>
<protein>
    <submittedName>
        <fullName evidence="7">Crp/Fnr family transcriptional regulator</fullName>
    </submittedName>
</protein>
<dbReference type="PANTHER" id="PTHR24567">
    <property type="entry name" value="CRP FAMILY TRANSCRIPTIONAL REGULATORY PROTEIN"/>
    <property type="match status" value="1"/>
</dbReference>
<dbReference type="EMBL" id="NRRE01000028">
    <property type="protein sequence ID" value="MBK1698610.1"/>
    <property type="molecule type" value="Genomic_DNA"/>
</dbReference>
<feature type="domain" description="HTH crp-type" evidence="6">
    <location>
        <begin position="184"/>
        <end position="257"/>
    </location>
</feature>
<reference evidence="7" key="2">
    <citation type="journal article" date="2020" name="Microorganisms">
        <title>Osmotic Adaptation and Compatible Solute Biosynthesis of Phototrophic Bacteria as Revealed from Genome Analyses.</title>
        <authorList>
            <person name="Imhoff J.F."/>
            <person name="Rahn T."/>
            <person name="Kunzel S."/>
            <person name="Keller A."/>
            <person name="Neulinger S.C."/>
        </authorList>
    </citation>
    <scope>NUCLEOTIDE SEQUENCE</scope>
    <source>
        <strain evidence="7">DSM 9154</strain>
    </source>
</reference>
<evidence type="ECO:0000256" key="4">
    <source>
        <dbReference type="SAM" id="MobiDB-lite"/>
    </source>
</evidence>
<dbReference type="InterPro" id="IPR012318">
    <property type="entry name" value="HTH_CRP"/>
</dbReference>
<name>A0A934QLA2_9PROT</name>
<dbReference type="InterPro" id="IPR014710">
    <property type="entry name" value="RmlC-like_jellyroll"/>
</dbReference>
<evidence type="ECO:0000256" key="3">
    <source>
        <dbReference type="ARBA" id="ARBA00023163"/>
    </source>
</evidence>
<dbReference type="Pfam" id="PF00027">
    <property type="entry name" value="cNMP_binding"/>
    <property type="match status" value="1"/>
</dbReference>
<dbReference type="PROSITE" id="PS51063">
    <property type="entry name" value="HTH_CRP_2"/>
    <property type="match status" value="1"/>
</dbReference>
<dbReference type="CDD" id="cd00038">
    <property type="entry name" value="CAP_ED"/>
    <property type="match status" value="1"/>
</dbReference>
<dbReference type="GO" id="GO:0003677">
    <property type="term" value="F:DNA binding"/>
    <property type="evidence" value="ECO:0007669"/>
    <property type="project" value="UniProtKB-KW"/>
</dbReference>
<dbReference type="InterPro" id="IPR036390">
    <property type="entry name" value="WH_DNA-bd_sf"/>
</dbReference>
<dbReference type="SMART" id="SM00100">
    <property type="entry name" value="cNMP"/>
    <property type="match status" value="1"/>
</dbReference>
<dbReference type="PANTHER" id="PTHR24567:SF74">
    <property type="entry name" value="HTH-TYPE TRANSCRIPTIONAL REGULATOR ARCR"/>
    <property type="match status" value="1"/>
</dbReference>
<evidence type="ECO:0000256" key="1">
    <source>
        <dbReference type="ARBA" id="ARBA00023015"/>
    </source>
</evidence>
<dbReference type="GO" id="GO:0005829">
    <property type="term" value="C:cytosol"/>
    <property type="evidence" value="ECO:0007669"/>
    <property type="project" value="TreeGrafter"/>
</dbReference>
<dbReference type="SMART" id="SM00419">
    <property type="entry name" value="HTH_CRP"/>
    <property type="match status" value="1"/>
</dbReference>
<dbReference type="AlphaFoldDB" id="A0A934QLA2"/>
<dbReference type="Gene3D" id="2.60.120.10">
    <property type="entry name" value="Jelly Rolls"/>
    <property type="match status" value="1"/>
</dbReference>
<keyword evidence="2" id="KW-0238">DNA-binding</keyword>
<accession>A0A934QLA2</accession>
<dbReference type="InterPro" id="IPR018490">
    <property type="entry name" value="cNMP-bd_dom_sf"/>
</dbReference>
<evidence type="ECO:0000313" key="8">
    <source>
        <dbReference type="Proteomes" id="UP000778970"/>
    </source>
</evidence>
<evidence type="ECO:0000259" key="6">
    <source>
        <dbReference type="PROSITE" id="PS51063"/>
    </source>
</evidence>
<gene>
    <name evidence="7" type="ORF">CKO21_15280</name>
</gene>
<keyword evidence="8" id="KW-1185">Reference proteome</keyword>
<dbReference type="Proteomes" id="UP000778970">
    <property type="component" value="Unassembled WGS sequence"/>
</dbReference>
<evidence type="ECO:0000256" key="2">
    <source>
        <dbReference type="ARBA" id="ARBA00023125"/>
    </source>
</evidence>
<dbReference type="InterPro" id="IPR000595">
    <property type="entry name" value="cNMP-bd_dom"/>
</dbReference>
<dbReference type="InterPro" id="IPR036388">
    <property type="entry name" value="WH-like_DNA-bd_sf"/>
</dbReference>
<comment type="caution">
    <text evidence="7">The sequence shown here is derived from an EMBL/GenBank/DDBJ whole genome shotgun (WGS) entry which is preliminary data.</text>
</comment>
<dbReference type="InterPro" id="IPR050397">
    <property type="entry name" value="Env_Response_Regulators"/>
</dbReference>
<dbReference type="GO" id="GO:0003700">
    <property type="term" value="F:DNA-binding transcription factor activity"/>
    <property type="evidence" value="ECO:0007669"/>
    <property type="project" value="TreeGrafter"/>
</dbReference>
<dbReference type="SUPFAM" id="SSF46785">
    <property type="entry name" value="Winged helix' DNA-binding domain"/>
    <property type="match status" value="1"/>
</dbReference>
<dbReference type="Pfam" id="PF13545">
    <property type="entry name" value="HTH_Crp_2"/>
    <property type="match status" value="1"/>
</dbReference>
<dbReference type="SUPFAM" id="SSF51206">
    <property type="entry name" value="cAMP-binding domain-like"/>
    <property type="match status" value="1"/>
</dbReference>
<dbReference type="PROSITE" id="PS50042">
    <property type="entry name" value="CNMP_BINDING_3"/>
    <property type="match status" value="1"/>
</dbReference>
<feature type="domain" description="Cyclic nucleotide-binding" evidence="5">
    <location>
        <begin position="50"/>
        <end position="170"/>
    </location>
</feature>
<reference evidence="7" key="1">
    <citation type="submission" date="2017-08" db="EMBL/GenBank/DDBJ databases">
        <authorList>
            <person name="Imhoff J.F."/>
            <person name="Rahn T."/>
            <person name="Kuenzel S."/>
            <person name="Neulinger S.C."/>
        </authorList>
    </citation>
    <scope>NUCLEOTIDE SEQUENCE</scope>
    <source>
        <strain evidence="7">DSM 9154</strain>
    </source>
</reference>